<organism evidence="2">
    <name type="scientific">Leptolyngbya sp. NK1-12</name>
    <dbReference type="NCBI Taxonomy" id="2547451"/>
    <lineage>
        <taxon>Bacteria</taxon>
        <taxon>Bacillati</taxon>
        <taxon>Cyanobacteriota</taxon>
        <taxon>Cyanophyceae</taxon>
        <taxon>Leptolyngbyales</taxon>
        <taxon>Leptolyngbyaceae</taxon>
        <taxon>Leptolyngbya group</taxon>
        <taxon>Leptolyngbya</taxon>
    </lineage>
</organism>
<dbReference type="EMBL" id="CP053586">
    <property type="protein sequence ID" value="WNZ26790.1"/>
    <property type="molecule type" value="Genomic_DNA"/>
</dbReference>
<dbReference type="SUPFAM" id="SSF49503">
    <property type="entry name" value="Cupredoxins"/>
    <property type="match status" value="1"/>
</dbReference>
<sequence length="28" mass="3374">MPHPFHLHLAHFQVLSRNYQRPARTDFG</sequence>
<feature type="domain" description="Plastocyanin-like" evidence="1">
    <location>
        <begin position="1"/>
        <end position="21"/>
    </location>
</feature>
<dbReference type="GO" id="GO:0016491">
    <property type="term" value="F:oxidoreductase activity"/>
    <property type="evidence" value="ECO:0007669"/>
    <property type="project" value="InterPro"/>
</dbReference>
<gene>
    <name evidence="2" type="ORF">HJG54_25415</name>
</gene>
<dbReference type="Pfam" id="PF07731">
    <property type="entry name" value="Cu-oxidase_2"/>
    <property type="match status" value="1"/>
</dbReference>
<dbReference type="InterPro" id="IPR011706">
    <property type="entry name" value="Cu-oxidase_C"/>
</dbReference>
<protein>
    <submittedName>
        <fullName evidence="2">Multicopper oxidase domain-containing protein</fullName>
    </submittedName>
</protein>
<evidence type="ECO:0000313" key="2">
    <source>
        <dbReference type="EMBL" id="WNZ26790.1"/>
    </source>
</evidence>
<proteinExistence type="predicted"/>
<dbReference type="AlphaFoldDB" id="A0AA97AIL1"/>
<name>A0AA97AIL1_9CYAN</name>
<accession>A0AA97AIL1</accession>
<dbReference type="Gene3D" id="2.60.40.420">
    <property type="entry name" value="Cupredoxins - blue copper proteins"/>
    <property type="match status" value="1"/>
</dbReference>
<dbReference type="GO" id="GO:0005507">
    <property type="term" value="F:copper ion binding"/>
    <property type="evidence" value="ECO:0007669"/>
    <property type="project" value="InterPro"/>
</dbReference>
<reference evidence="2" key="1">
    <citation type="submission" date="2020-05" db="EMBL/GenBank/DDBJ databases">
        <authorList>
            <person name="Zhu T."/>
            <person name="Keshari N."/>
            <person name="Lu X."/>
        </authorList>
    </citation>
    <scope>NUCLEOTIDE SEQUENCE</scope>
    <source>
        <strain evidence="2">NK1-12</strain>
    </source>
</reference>
<dbReference type="InterPro" id="IPR008972">
    <property type="entry name" value="Cupredoxin"/>
</dbReference>
<evidence type="ECO:0000259" key="1">
    <source>
        <dbReference type="Pfam" id="PF07731"/>
    </source>
</evidence>